<dbReference type="KEGG" id="mro:MROS_1325"/>
<name>I6YVI0_MELRP</name>
<dbReference type="InterPro" id="IPR056003">
    <property type="entry name" value="CT398_CC_hairpin"/>
</dbReference>
<dbReference type="RefSeq" id="WP_014855997.1">
    <property type="nucleotide sequence ID" value="NC_018178.1"/>
</dbReference>
<dbReference type="STRING" id="1191523.MROS_1325"/>
<proteinExistence type="predicted"/>
<dbReference type="Pfam" id="PF24481">
    <property type="entry name" value="CT398_CC"/>
    <property type="match status" value="1"/>
</dbReference>
<sequence length="245" mass="28595">MLERLTVLYELQLIDDQLDQLEELRGDLPAAVNELTSQIDAIQEQIRTKETEKEDSLKKRRDNDEEIERLQTNLKKFKSQLYQVRNNKEYDALTKEIDHAEELIKKLEEENTELENLIEKLKGEIEEIRPQLDTLNEELKVKEAELKQIIKANEREEVKLKEIREKTAAKVRKPDYNTYMRIRKALGGKAIATINRAACSGCHNIVPPQRQLEIKQNKRLYSCESCGRIIVSAEVAEEALKRVKI</sequence>
<evidence type="ECO:0000256" key="1">
    <source>
        <dbReference type="SAM" id="Coils"/>
    </source>
</evidence>
<keyword evidence="5" id="KW-1185">Reference proteome</keyword>
<evidence type="ECO:0000313" key="4">
    <source>
        <dbReference type="EMBL" id="AFN74562.1"/>
    </source>
</evidence>
<protein>
    <submittedName>
        <fullName evidence="4">Putative zinc ribbon domain protein</fullName>
    </submittedName>
</protein>
<dbReference type="PANTHER" id="PTHR39082">
    <property type="entry name" value="PHOSPHOLIPASE C-BETA-2-RELATED"/>
    <property type="match status" value="1"/>
</dbReference>
<feature type="coiled-coil region" evidence="1">
    <location>
        <begin position="14"/>
        <end position="166"/>
    </location>
</feature>
<dbReference type="InterPro" id="IPR052376">
    <property type="entry name" value="Oxidative_Scav/Glycosyltrans"/>
</dbReference>
<dbReference type="EMBL" id="CP003557">
    <property type="protein sequence ID" value="AFN74562.1"/>
    <property type="molecule type" value="Genomic_DNA"/>
</dbReference>
<dbReference type="InterPro" id="IPR003743">
    <property type="entry name" value="Zf-RING_7"/>
</dbReference>
<organism evidence="4 5">
    <name type="scientific">Melioribacter roseus (strain DSM 23840 / JCM 17771 / VKM B-2668 / P3M-2)</name>
    <dbReference type="NCBI Taxonomy" id="1191523"/>
    <lineage>
        <taxon>Bacteria</taxon>
        <taxon>Pseudomonadati</taxon>
        <taxon>Ignavibacteriota</taxon>
        <taxon>Ignavibacteria</taxon>
        <taxon>Ignavibacteriales</taxon>
        <taxon>Melioribacteraceae</taxon>
        <taxon>Melioribacter</taxon>
    </lineage>
</organism>
<evidence type="ECO:0000259" key="3">
    <source>
        <dbReference type="Pfam" id="PF24481"/>
    </source>
</evidence>
<keyword evidence="1" id="KW-0175">Coiled coil</keyword>
<gene>
    <name evidence="4" type="ordered locus">MROS_1325</name>
</gene>
<dbReference type="eggNOG" id="COG1579">
    <property type="taxonomic scope" value="Bacteria"/>
</dbReference>
<dbReference type="PANTHER" id="PTHR39082:SF1">
    <property type="entry name" value="SCAVENGER RECEPTOR CLASS A MEMBER 3"/>
    <property type="match status" value="1"/>
</dbReference>
<evidence type="ECO:0000259" key="2">
    <source>
        <dbReference type="Pfam" id="PF02591"/>
    </source>
</evidence>
<dbReference type="HOGENOM" id="CLU_073076_2_0_10"/>
<evidence type="ECO:0000313" key="5">
    <source>
        <dbReference type="Proteomes" id="UP000009011"/>
    </source>
</evidence>
<dbReference type="OrthoDB" id="9795058at2"/>
<dbReference type="AlphaFoldDB" id="I6YVI0"/>
<reference evidence="4 5" key="1">
    <citation type="journal article" date="2013" name="PLoS ONE">
        <title>Genomic analysis of Melioribacter roseus, facultatively anaerobic organotrophic bacterium representing a novel deep lineage within Bacteriodetes/Chlorobi group.</title>
        <authorList>
            <person name="Kadnikov V.V."/>
            <person name="Mardanov A.V."/>
            <person name="Podosokorskaya O.A."/>
            <person name="Gavrilov S.N."/>
            <person name="Kublanov I.V."/>
            <person name="Beletsky A.V."/>
            <person name="Bonch-Osmolovskaya E.A."/>
            <person name="Ravin N.V."/>
        </authorList>
    </citation>
    <scope>NUCLEOTIDE SEQUENCE [LARGE SCALE GENOMIC DNA]</scope>
    <source>
        <strain evidence="5">JCM 17771 / P3M-2</strain>
    </source>
</reference>
<dbReference type="Pfam" id="PF02591">
    <property type="entry name" value="Zn_ribbon_9"/>
    <property type="match status" value="1"/>
</dbReference>
<accession>I6YVI0</accession>
<dbReference type="Proteomes" id="UP000009011">
    <property type="component" value="Chromosome"/>
</dbReference>
<feature type="domain" description="CT398-like coiled coil hairpin" evidence="3">
    <location>
        <begin position="11"/>
        <end position="185"/>
    </location>
</feature>
<dbReference type="Gene3D" id="1.10.287.1490">
    <property type="match status" value="1"/>
</dbReference>
<feature type="domain" description="C4-type zinc ribbon" evidence="2">
    <location>
        <begin position="198"/>
        <end position="230"/>
    </location>
</feature>